<feature type="region of interest" description="Disordered" evidence="1">
    <location>
        <begin position="69"/>
        <end position="109"/>
    </location>
</feature>
<keyword evidence="3" id="KW-1185">Reference proteome</keyword>
<reference evidence="2" key="1">
    <citation type="submission" date="2020-12" db="EMBL/GenBank/DDBJ databases">
        <title>WGS assembly of Carya illinoinensis cv. Pawnee.</title>
        <authorList>
            <person name="Platts A."/>
            <person name="Shu S."/>
            <person name="Wright S."/>
            <person name="Barry K."/>
            <person name="Edger P."/>
            <person name="Pires J.C."/>
            <person name="Schmutz J."/>
        </authorList>
    </citation>
    <scope>NUCLEOTIDE SEQUENCE</scope>
    <source>
        <tissue evidence="2">Leaf</tissue>
    </source>
</reference>
<proteinExistence type="predicted"/>
<accession>A0A8T1NUZ8</accession>
<organism evidence="2 3">
    <name type="scientific">Carya illinoinensis</name>
    <name type="common">Pecan</name>
    <dbReference type="NCBI Taxonomy" id="32201"/>
    <lineage>
        <taxon>Eukaryota</taxon>
        <taxon>Viridiplantae</taxon>
        <taxon>Streptophyta</taxon>
        <taxon>Embryophyta</taxon>
        <taxon>Tracheophyta</taxon>
        <taxon>Spermatophyta</taxon>
        <taxon>Magnoliopsida</taxon>
        <taxon>eudicotyledons</taxon>
        <taxon>Gunneridae</taxon>
        <taxon>Pentapetalae</taxon>
        <taxon>rosids</taxon>
        <taxon>fabids</taxon>
        <taxon>Fagales</taxon>
        <taxon>Juglandaceae</taxon>
        <taxon>Carya</taxon>
    </lineage>
</organism>
<name>A0A8T1NUZ8_CARIL</name>
<evidence type="ECO:0000313" key="3">
    <source>
        <dbReference type="Proteomes" id="UP000811609"/>
    </source>
</evidence>
<gene>
    <name evidence="2" type="ORF">CIPAW_13G175300</name>
</gene>
<dbReference type="AlphaFoldDB" id="A0A8T1NUZ8"/>
<evidence type="ECO:0000256" key="1">
    <source>
        <dbReference type="SAM" id="MobiDB-lite"/>
    </source>
</evidence>
<feature type="compositionally biased region" description="Basic residues" evidence="1">
    <location>
        <begin position="79"/>
        <end position="90"/>
    </location>
</feature>
<protein>
    <submittedName>
        <fullName evidence="2">Uncharacterized protein</fullName>
    </submittedName>
</protein>
<dbReference type="Proteomes" id="UP000811609">
    <property type="component" value="Chromosome 13"/>
</dbReference>
<sequence>MATYYNPWTSIYSCNIRSKCLHQSTIDYYRVIKKKDISTLNISLLRNKIEVHLHRPKISGHRYLRSVSYNEPRWQKPPRQIRNKGGRKKEKLRDLKIKNKKKKRKNDVD</sequence>
<evidence type="ECO:0000313" key="2">
    <source>
        <dbReference type="EMBL" id="KAG6632667.1"/>
    </source>
</evidence>
<dbReference type="EMBL" id="CM031821">
    <property type="protein sequence ID" value="KAG6632667.1"/>
    <property type="molecule type" value="Genomic_DNA"/>
</dbReference>
<comment type="caution">
    <text evidence="2">The sequence shown here is derived from an EMBL/GenBank/DDBJ whole genome shotgun (WGS) entry which is preliminary data.</text>
</comment>
<feature type="compositionally biased region" description="Basic residues" evidence="1">
    <location>
        <begin position="98"/>
        <end position="109"/>
    </location>
</feature>